<accession>A0AAV4FIW7</accession>
<proteinExistence type="predicted"/>
<organism evidence="1 2">
    <name type="scientific">Elysia marginata</name>
    <dbReference type="NCBI Taxonomy" id="1093978"/>
    <lineage>
        <taxon>Eukaryota</taxon>
        <taxon>Metazoa</taxon>
        <taxon>Spiralia</taxon>
        <taxon>Lophotrochozoa</taxon>
        <taxon>Mollusca</taxon>
        <taxon>Gastropoda</taxon>
        <taxon>Heterobranchia</taxon>
        <taxon>Euthyneura</taxon>
        <taxon>Panpulmonata</taxon>
        <taxon>Sacoglossa</taxon>
        <taxon>Placobranchoidea</taxon>
        <taxon>Plakobranchidae</taxon>
        <taxon>Elysia</taxon>
    </lineage>
</organism>
<dbReference type="Proteomes" id="UP000762676">
    <property type="component" value="Unassembled WGS sequence"/>
</dbReference>
<evidence type="ECO:0000313" key="1">
    <source>
        <dbReference type="EMBL" id="GFR72825.1"/>
    </source>
</evidence>
<comment type="caution">
    <text evidence="1">The sequence shown here is derived from an EMBL/GenBank/DDBJ whole genome shotgun (WGS) entry which is preliminary data.</text>
</comment>
<sequence>MVRNRAPPVPITVIATPVRGATIRGRADSAWKGFIQVDLSASSINHTYTGNTRDWKDKNIIALIPIPTGKMGQDGRAGEVWMEVWKKQTDMYRNEKRLQMLTS</sequence>
<name>A0AAV4FIW7_9GAST</name>
<reference evidence="1 2" key="1">
    <citation type="journal article" date="2021" name="Elife">
        <title>Chloroplast acquisition without the gene transfer in kleptoplastic sea slugs, Plakobranchus ocellatus.</title>
        <authorList>
            <person name="Maeda T."/>
            <person name="Takahashi S."/>
            <person name="Yoshida T."/>
            <person name="Shimamura S."/>
            <person name="Takaki Y."/>
            <person name="Nagai Y."/>
            <person name="Toyoda A."/>
            <person name="Suzuki Y."/>
            <person name="Arimoto A."/>
            <person name="Ishii H."/>
            <person name="Satoh N."/>
            <person name="Nishiyama T."/>
            <person name="Hasebe M."/>
            <person name="Maruyama T."/>
            <person name="Minagawa J."/>
            <person name="Obokata J."/>
            <person name="Shigenobu S."/>
        </authorList>
    </citation>
    <scope>NUCLEOTIDE SEQUENCE [LARGE SCALE GENOMIC DNA]</scope>
</reference>
<dbReference type="AlphaFoldDB" id="A0AAV4FIW7"/>
<evidence type="ECO:0000313" key="2">
    <source>
        <dbReference type="Proteomes" id="UP000762676"/>
    </source>
</evidence>
<gene>
    <name evidence="1" type="ORF">ElyMa_002123000</name>
</gene>
<dbReference type="EMBL" id="BMAT01004406">
    <property type="protein sequence ID" value="GFR72825.1"/>
    <property type="molecule type" value="Genomic_DNA"/>
</dbReference>
<protein>
    <submittedName>
        <fullName evidence="1">Uncharacterized protein</fullName>
    </submittedName>
</protein>
<keyword evidence="2" id="KW-1185">Reference proteome</keyword>